<accession>A0AAE3GT30</accession>
<feature type="region of interest" description="Disordered" evidence="1">
    <location>
        <begin position="1"/>
        <end position="33"/>
    </location>
</feature>
<keyword evidence="3" id="KW-1185">Reference proteome</keyword>
<proteinExistence type="predicted"/>
<evidence type="ECO:0000256" key="1">
    <source>
        <dbReference type="SAM" id="MobiDB-lite"/>
    </source>
</evidence>
<dbReference type="NCBIfam" id="TIGR04447">
    <property type="entry name" value="PatC_TenC_TruC"/>
    <property type="match status" value="1"/>
</dbReference>
<sequence>MPQQKETMDNKTATTPSEASSTPEPKKSYVPTGQTGLQDYSYWCEYVNKHAKAPDPESKPFRRGRIWA</sequence>
<name>A0AAE3GT30_9CYAN</name>
<evidence type="ECO:0000313" key="3">
    <source>
        <dbReference type="Proteomes" id="UP001204953"/>
    </source>
</evidence>
<dbReference type="AlphaFoldDB" id="A0AAE3GT30"/>
<feature type="compositionally biased region" description="Low complexity" evidence="1">
    <location>
        <begin position="11"/>
        <end position="23"/>
    </location>
</feature>
<reference evidence="2" key="1">
    <citation type="submission" date="2022-06" db="EMBL/GenBank/DDBJ databases">
        <title>New cyanobacteria of genus Symplocastrum in benthos of Lake Baikal.</title>
        <authorList>
            <person name="Sorokovikova E."/>
            <person name="Tikhonova I."/>
            <person name="Krasnopeev A."/>
            <person name="Evseev P."/>
            <person name="Gladkikh A."/>
            <person name="Belykh O."/>
        </authorList>
    </citation>
    <scope>NUCLEOTIDE SEQUENCE</scope>
    <source>
        <strain evidence="2">BBK-W-15</strain>
    </source>
</reference>
<comment type="caution">
    <text evidence="2">The sequence shown here is derived from an EMBL/GenBank/DDBJ whole genome shotgun (WGS) entry which is preliminary data.</text>
</comment>
<evidence type="ECO:0000313" key="2">
    <source>
        <dbReference type="EMBL" id="MCP2729477.1"/>
    </source>
</evidence>
<dbReference type="EMBL" id="JAMZMM010000119">
    <property type="protein sequence ID" value="MCP2729477.1"/>
    <property type="molecule type" value="Genomic_DNA"/>
</dbReference>
<dbReference type="Proteomes" id="UP001204953">
    <property type="component" value="Unassembled WGS sequence"/>
</dbReference>
<gene>
    <name evidence="2" type="ORF">NJ959_13550</name>
</gene>
<protein>
    <submittedName>
        <fullName evidence="2">Cyanobactin biosynthesis PatC/TenC/TruC family protein</fullName>
    </submittedName>
</protein>
<dbReference type="InterPro" id="IPR031035">
    <property type="entry name" value="PatC_TenC_TruC"/>
</dbReference>
<dbReference type="RefSeq" id="WP_254012262.1">
    <property type="nucleotide sequence ID" value="NZ_JAMZMM010000119.1"/>
</dbReference>
<organism evidence="2 3">
    <name type="scientific">Limnofasciculus baicalensis BBK-W-15</name>
    <dbReference type="NCBI Taxonomy" id="2699891"/>
    <lineage>
        <taxon>Bacteria</taxon>
        <taxon>Bacillati</taxon>
        <taxon>Cyanobacteriota</taxon>
        <taxon>Cyanophyceae</taxon>
        <taxon>Coleofasciculales</taxon>
        <taxon>Coleofasciculaceae</taxon>
        <taxon>Limnofasciculus</taxon>
        <taxon>Limnofasciculus baicalensis</taxon>
    </lineage>
</organism>